<keyword evidence="2" id="KW-1185">Reference proteome</keyword>
<dbReference type="AlphaFoldDB" id="A0AAD1US15"/>
<organism evidence="1 2">
    <name type="scientific">Euplotes crassus</name>
    <dbReference type="NCBI Taxonomy" id="5936"/>
    <lineage>
        <taxon>Eukaryota</taxon>
        <taxon>Sar</taxon>
        <taxon>Alveolata</taxon>
        <taxon>Ciliophora</taxon>
        <taxon>Intramacronucleata</taxon>
        <taxon>Spirotrichea</taxon>
        <taxon>Hypotrichia</taxon>
        <taxon>Euplotida</taxon>
        <taxon>Euplotidae</taxon>
        <taxon>Moneuplotes</taxon>
    </lineage>
</organism>
<reference evidence="1" key="1">
    <citation type="submission" date="2023-07" db="EMBL/GenBank/DDBJ databases">
        <authorList>
            <consortium name="AG Swart"/>
            <person name="Singh M."/>
            <person name="Singh A."/>
            <person name="Seah K."/>
            <person name="Emmerich C."/>
        </authorList>
    </citation>
    <scope>NUCLEOTIDE SEQUENCE</scope>
    <source>
        <strain evidence="1">DP1</strain>
    </source>
</reference>
<gene>
    <name evidence="1" type="ORF">ECRASSUSDP1_LOCUS13649</name>
</gene>
<proteinExistence type="predicted"/>
<sequence>MLLSVSSASSICSSSALSANLMFEGHSTSFEYHSSLFVNSCRSALNLPSLSSSKATWPRTYPSSMNTLGRASNVCSA</sequence>
<dbReference type="EMBL" id="CAMPGE010013599">
    <property type="protein sequence ID" value="CAI2372320.1"/>
    <property type="molecule type" value="Genomic_DNA"/>
</dbReference>
<name>A0AAD1US15_EUPCR</name>
<evidence type="ECO:0000313" key="2">
    <source>
        <dbReference type="Proteomes" id="UP001295684"/>
    </source>
</evidence>
<evidence type="ECO:0000313" key="1">
    <source>
        <dbReference type="EMBL" id="CAI2372320.1"/>
    </source>
</evidence>
<protein>
    <submittedName>
        <fullName evidence="1">Uncharacterized protein</fullName>
    </submittedName>
</protein>
<comment type="caution">
    <text evidence="1">The sequence shown here is derived from an EMBL/GenBank/DDBJ whole genome shotgun (WGS) entry which is preliminary data.</text>
</comment>
<accession>A0AAD1US15</accession>
<dbReference type="Proteomes" id="UP001295684">
    <property type="component" value="Unassembled WGS sequence"/>
</dbReference>